<dbReference type="PROSITE" id="PS51498">
    <property type="entry name" value="MABP"/>
    <property type="match status" value="2"/>
</dbReference>
<feature type="domain" description="MABP" evidence="1">
    <location>
        <begin position="197"/>
        <end position="292"/>
    </location>
</feature>
<accession>A0A9Y3S058</accession>
<evidence type="ECO:0000259" key="1">
    <source>
        <dbReference type="PROSITE" id="PS51498"/>
    </source>
</evidence>
<organism evidence="2 3">
    <name type="scientific">Pundamilia nyererei</name>
    <dbReference type="NCBI Taxonomy" id="303518"/>
    <lineage>
        <taxon>Eukaryota</taxon>
        <taxon>Metazoa</taxon>
        <taxon>Chordata</taxon>
        <taxon>Craniata</taxon>
        <taxon>Vertebrata</taxon>
        <taxon>Euteleostomi</taxon>
        <taxon>Actinopterygii</taxon>
        <taxon>Neopterygii</taxon>
        <taxon>Teleostei</taxon>
        <taxon>Neoteleostei</taxon>
        <taxon>Acanthomorphata</taxon>
        <taxon>Ovalentaria</taxon>
        <taxon>Cichlomorphae</taxon>
        <taxon>Cichliformes</taxon>
        <taxon>Cichlidae</taxon>
        <taxon>African cichlids</taxon>
        <taxon>Pseudocrenilabrinae</taxon>
        <taxon>Haplochromini</taxon>
        <taxon>Pundamilia</taxon>
    </lineage>
</organism>
<name>A0A9Y3S058_9CICH</name>
<dbReference type="Proteomes" id="UP000695023">
    <property type="component" value="Unplaced"/>
</dbReference>
<dbReference type="InterPro" id="IPR023341">
    <property type="entry name" value="MABP"/>
</dbReference>
<dbReference type="Gene3D" id="2.100.10.50">
    <property type="match status" value="2"/>
</dbReference>
<dbReference type="AlphaFoldDB" id="A0A9Y3S058"/>
<sequence>MSFIAELQVSLNKAEEFALREQGFKKIFVNLNEGAGGNFVYLWYKKGDHAITRIQISFHDEMSTGLSSAGFKKIDKNLNEGACGGSVYLWYYKGSLKYDVPIRKLDVSVQAGDEPYKYKLGWERLACDLNRGAGGNWIYLWLKRENPTYICDIRATAKFEEDDDNFNDGYIRVDEDTNRGAGGPYIFIWYRQTTDPKDAISELEISSSDVKQKSLQDQGYEIVNQDLNEGTEGKEVFLWYKKDSGSAPIKAVTVLADPAAKQAYDNDGLNVNPENLNTGNPGAAPVYLCYHQ</sequence>
<dbReference type="RefSeq" id="XP_005749247.1">
    <property type="nucleotide sequence ID" value="XM_005749190.1"/>
</dbReference>
<protein>
    <submittedName>
        <fullName evidence="3">Uncharacterized protein LOC102215989</fullName>
    </submittedName>
</protein>
<evidence type="ECO:0000313" key="2">
    <source>
        <dbReference type="Proteomes" id="UP000695023"/>
    </source>
</evidence>
<reference evidence="3" key="1">
    <citation type="submission" date="2025-08" db="UniProtKB">
        <authorList>
            <consortium name="RefSeq"/>
        </authorList>
    </citation>
    <scope>IDENTIFICATION</scope>
</reference>
<proteinExistence type="predicted"/>
<dbReference type="GO" id="GO:0005737">
    <property type="term" value="C:cytoplasm"/>
    <property type="evidence" value="ECO:0007669"/>
    <property type="project" value="UniProtKB-ARBA"/>
</dbReference>
<evidence type="ECO:0000313" key="3">
    <source>
        <dbReference type="RefSeq" id="XP_005749247.1"/>
    </source>
</evidence>
<gene>
    <name evidence="3" type="primary">LOC102215989</name>
</gene>
<dbReference type="GeneID" id="102215989"/>
<keyword evidence="2" id="KW-1185">Reference proteome</keyword>
<feature type="domain" description="MABP" evidence="1">
    <location>
        <begin position="1"/>
        <end position="48"/>
    </location>
</feature>